<evidence type="ECO:0000259" key="2">
    <source>
        <dbReference type="Pfam" id="PF02272"/>
    </source>
</evidence>
<dbReference type="InterPro" id="IPR038763">
    <property type="entry name" value="DHH_sf"/>
</dbReference>
<dbReference type="PANTHER" id="PTHR47618">
    <property type="entry name" value="BIFUNCTIONAL OLIGORIBONUCLEASE AND PAP PHOSPHATASE NRNA"/>
    <property type="match status" value="1"/>
</dbReference>
<dbReference type="GO" id="GO:0003676">
    <property type="term" value="F:nucleic acid binding"/>
    <property type="evidence" value="ECO:0007669"/>
    <property type="project" value="InterPro"/>
</dbReference>
<dbReference type="SUPFAM" id="SSF64182">
    <property type="entry name" value="DHH phosphoesterases"/>
    <property type="match status" value="1"/>
</dbReference>
<keyword evidence="4" id="KW-1185">Reference proteome</keyword>
<dbReference type="Pfam" id="PF01368">
    <property type="entry name" value="DHH"/>
    <property type="match status" value="1"/>
</dbReference>
<evidence type="ECO:0000313" key="4">
    <source>
        <dbReference type="Proteomes" id="UP000002382"/>
    </source>
</evidence>
<dbReference type="PANTHER" id="PTHR47618:SF1">
    <property type="entry name" value="BIFUNCTIONAL OLIGORIBONUCLEASE AND PAP PHOSPHATASE NRNA"/>
    <property type="match status" value="1"/>
</dbReference>
<evidence type="ECO:0000259" key="1">
    <source>
        <dbReference type="Pfam" id="PF01368"/>
    </source>
</evidence>
<dbReference type="eggNOG" id="COG0618">
    <property type="taxonomic scope" value="Bacteria"/>
</dbReference>
<dbReference type="InterPro" id="IPR051319">
    <property type="entry name" value="Oligoribo/pAp-PDE_c-di-AMP_PDE"/>
</dbReference>
<dbReference type="Pfam" id="PF02272">
    <property type="entry name" value="DHHA1"/>
    <property type="match status" value="1"/>
</dbReference>
<dbReference type="STRING" id="521045.Kole_1473"/>
<feature type="domain" description="DHHA1" evidence="2">
    <location>
        <begin position="219"/>
        <end position="319"/>
    </location>
</feature>
<dbReference type="EMBL" id="CP001634">
    <property type="protein sequence ID" value="ACR80165.1"/>
    <property type="molecule type" value="Genomic_DNA"/>
</dbReference>
<organism evidence="3 4">
    <name type="scientific">Kosmotoga olearia (strain ATCC BAA-1733 / DSM 21960 / TBF 19.5.1)</name>
    <dbReference type="NCBI Taxonomy" id="521045"/>
    <lineage>
        <taxon>Bacteria</taxon>
        <taxon>Thermotogati</taxon>
        <taxon>Thermotogota</taxon>
        <taxon>Thermotogae</taxon>
        <taxon>Kosmotogales</taxon>
        <taxon>Kosmotogaceae</taxon>
        <taxon>Kosmotoga</taxon>
    </lineage>
</organism>
<dbReference type="KEGG" id="kol:Kole_1473"/>
<accession>C5CEC5</accession>
<sequence length="326" mass="36625">MRTMNSLMSEIEQAKKIVVCGHIMPDGDCISSVMSLSLGLEKLGKKVTPAIDWEIPSKFYEFPHVDKIIPYSEELQLSDLLIVVDASSPDRIGGFQSLMKSGIRTIVIDHHKTNTYFGNVCWVDPKYSSTAQMVYHLLKLLDVNYDEELALLNYLGIATDTGFFRYSSVDASVFEDAADLVRQGARPDVVSRIILDSRRIEEFYLEREALAKLKLCCDGKFAYSYLEKESFDKYGMTTNDFIGFVGELRSINTVEVAMFASEASKGEAHVSLRSKCYFDVSEVALAFGGGGHERAAGFTLKYEGELLKAIKEVIEFIEERLRDSEN</sequence>
<proteinExistence type="predicted"/>
<evidence type="ECO:0000313" key="3">
    <source>
        <dbReference type="EMBL" id="ACR80165.1"/>
    </source>
</evidence>
<name>C5CEC5_KOSOT</name>
<reference evidence="3 4" key="2">
    <citation type="journal article" date="2011" name="J. Bacteriol.">
        <title>Genome Sequence of Kosmotoga olearia Strain TBF 19.5.1, a Thermophilic Bacterium with a Wide Growth Temperature Range, Isolated from the Troll B Oil Platform in the North Sea.</title>
        <authorList>
            <person name="Swithers K.S."/>
            <person name="Dipippo J.L."/>
            <person name="Bruce D.C."/>
            <person name="Detter C."/>
            <person name="Tapia R."/>
            <person name="Han S."/>
            <person name="Goodwin L.A."/>
            <person name="Han J."/>
            <person name="Woyke T."/>
            <person name="Pitluck S."/>
            <person name="Pennacchio L."/>
            <person name="Nolan M."/>
            <person name="Mikhailova N."/>
            <person name="Land M.L."/>
            <person name="Nesbo C.L."/>
            <person name="Gogarten J.P."/>
            <person name="Noll K.M."/>
        </authorList>
    </citation>
    <scope>NUCLEOTIDE SEQUENCE [LARGE SCALE GENOMIC DNA]</scope>
    <source>
        <strain evidence="4">ATCC BAA-1733 / DSM 21960 / TBF 19.5.1</strain>
    </source>
</reference>
<protein>
    <submittedName>
        <fullName evidence="3">Phosphoesterase RecJ domain protein</fullName>
    </submittedName>
</protein>
<dbReference type="AlphaFoldDB" id="C5CEC5"/>
<dbReference type="Gene3D" id="3.10.310.30">
    <property type="match status" value="1"/>
</dbReference>
<dbReference type="InterPro" id="IPR001667">
    <property type="entry name" value="DDH_dom"/>
</dbReference>
<reference evidence="3 4" key="1">
    <citation type="submission" date="2009-06" db="EMBL/GenBank/DDBJ databases">
        <title>Complete sequence of Thermotogales bacterium TBF 19.5.1.</title>
        <authorList>
            <consortium name="US DOE Joint Genome Institute"/>
            <person name="Lucas S."/>
            <person name="Copeland A."/>
            <person name="Lapidus A."/>
            <person name="Glavina del Rio T."/>
            <person name="Tice H."/>
            <person name="Bruce D."/>
            <person name="Goodwin L."/>
            <person name="Pitluck S."/>
            <person name="Chertkov O."/>
            <person name="Brettin T."/>
            <person name="Detter J.C."/>
            <person name="Han C."/>
            <person name="Schmutz J."/>
            <person name="Larimer F."/>
            <person name="Land M."/>
            <person name="Hauser L."/>
            <person name="Kyrpides N."/>
            <person name="Ovchinnikova G."/>
            <person name="Noll K."/>
        </authorList>
    </citation>
    <scope>NUCLEOTIDE SEQUENCE [LARGE SCALE GENOMIC DNA]</scope>
    <source>
        <strain evidence="4">ATCC BAA-1733 / DSM 21960 / TBF 19.5.1</strain>
    </source>
</reference>
<gene>
    <name evidence="3" type="ordered locus">Kole_1473</name>
</gene>
<feature type="domain" description="DDH" evidence="1">
    <location>
        <begin position="16"/>
        <end position="157"/>
    </location>
</feature>
<dbReference type="Gene3D" id="3.90.1640.10">
    <property type="entry name" value="inorganic pyrophosphatase (n-terminal core)"/>
    <property type="match status" value="1"/>
</dbReference>
<dbReference type="InterPro" id="IPR003156">
    <property type="entry name" value="DHHA1_dom"/>
</dbReference>
<dbReference type="HOGENOM" id="CLU_039720_0_0_0"/>
<dbReference type="Proteomes" id="UP000002382">
    <property type="component" value="Chromosome"/>
</dbReference>